<evidence type="ECO:0000313" key="2">
    <source>
        <dbReference type="EnsemblProtists" id="Phyra94332"/>
    </source>
</evidence>
<dbReference type="Pfam" id="PF18483">
    <property type="entry name" value="Lectin_L-type_dom"/>
    <property type="match status" value="1"/>
</dbReference>
<dbReference type="InParanoid" id="H3HBN5"/>
<feature type="chain" id="PRO_5003588393" evidence="1">
    <location>
        <begin position="22"/>
        <end position="562"/>
    </location>
</feature>
<organism evidence="2 3">
    <name type="scientific">Phytophthora ramorum</name>
    <name type="common">Sudden oak death agent</name>
    <dbReference type="NCBI Taxonomy" id="164328"/>
    <lineage>
        <taxon>Eukaryota</taxon>
        <taxon>Sar</taxon>
        <taxon>Stramenopiles</taxon>
        <taxon>Oomycota</taxon>
        <taxon>Peronosporomycetes</taxon>
        <taxon>Peronosporales</taxon>
        <taxon>Peronosporaceae</taxon>
        <taxon>Phytophthora</taxon>
    </lineage>
</organism>
<protein>
    <submittedName>
        <fullName evidence="2">Uncharacterized protein</fullName>
    </submittedName>
</protein>
<reference evidence="3" key="1">
    <citation type="journal article" date="2006" name="Science">
        <title>Phytophthora genome sequences uncover evolutionary origins and mechanisms of pathogenesis.</title>
        <authorList>
            <person name="Tyler B.M."/>
            <person name="Tripathy S."/>
            <person name="Zhang X."/>
            <person name="Dehal P."/>
            <person name="Jiang R.H."/>
            <person name="Aerts A."/>
            <person name="Arredondo F.D."/>
            <person name="Baxter L."/>
            <person name="Bensasson D."/>
            <person name="Beynon J.L."/>
            <person name="Chapman J."/>
            <person name="Damasceno C.M."/>
            <person name="Dorrance A.E."/>
            <person name="Dou D."/>
            <person name="Dickerman A.W."/>
            <person name="Dubchak I.L."/>
            <person name="Garbelotto M."/>
            <person name="Gijzen M."/>
            <person name="Gordon S.G."/>
            <person name="Govers F."/>
            <person name="Grunwald N.J."/>
            <person name="Huang W."/>
            <person name="Ivors K.L."/>
            <person name="Jones R.W."/>
            <person name="Kamoun S."/>
            <person name="Krampis K."/>
            <person name="Lamour K.H."/>
            <person name="Lee M.K."/>
            <person name="McDonald W.H."/>
            <person name="Medina M."/>
            <person name="Meijer H.J."/>
            <person name="Nordberg E.K."/>
            <person name="Maclean D.J."/>
            <person name="Ospina-Giraldo M.D."/>
            <person name="Morris P.F."/>
            <person name="Phuntumart V."/>
            <person name="Putnam N.H."/>
            <person name="Rash S."/>
            <person name="Rose J.K."/>
            <person name="Sakihama Y."/>
            <person name="Salamov A.A."/>
            <person name="Savidor A."/>
            <person name="Scheuring C.F."/>
            <person name="Smith B.M."/>
            <person name="Sobral B.W."/>
            <person name="Terry A."/>
            <person name="Torto-Alalibo T.A."/>
            <person name="Win J."/>
            <person name="Xu Z."/>
            <person name="Zhang H."/>
            <person name="Grigoriev I.V."/>
            <person name="Rokhsar D.S."/>
            <person name="Boore J.L."/>
        </authorList>
    </citation>
    <scope>NUCLEOTIDE SEQUENCE [LARGE SCALE GENOMIC DNA]</scope>
    <source>
        <strain evidence="3">Pr102</strain>
    </source>
</reference>
<dbReference type="AlphaFoldDB" id="H3HBN5"/>
<dbReference type="STRING" id="164328.H3HBN5"/>
<dbReference type="VEuPathDB" id="FungiDB:KRP22_1901"/>
<dbReference type="Gene3D" id="2.60.120.200">
    <property type="match status" value="1"/>
</dbReference>
<evidence type="ECO:0000256" key="1">
    <source>
        <dbReference type="SAM" id="SignalP"/>
    </source>
</evidence>
<dbReference type="VEuPathDB" id="FungiDB:KRP22_1900"/>
<dbReference type="PANTHER" id="PTHR12223:SF19">
    <property type="entry name" value="LEGUME LECTIN DOMAIN-CONTAINING PROTEIN"/>
    <property type="match status" value="1"/>
</dbReference>
<keyword evidence="3" id="KW-1185">Reference proteome</keyword>
<feature type="signal peptide" evidence="1">
    <location>
        <begin position="1"/>
        <end position="21"/>
    </location>
</feature>
<dbReference type="SUPFAM" id="SSF49899">
    <property type="entry name" value="Concanavalin A-like lectins/glucanases"/>
    <property type="match status" value="1"/>
</dbReference>
<dbReference type="Proteomes" id="UP000005238">
    <property type="component" value="Unassembled WGS sequence"/>
</dbReference>
<dbReference type="EnsemblProtists" id="Phyra94332">
    <property type="protein sequence ID" value="Phyra94332"/>
    <property type="gene ID" value="Phyra94332"/>
</dbReference>
<name>H3HBN5_PHYRM</name>
<dbReference type="InterPro" id="IPR051136">
    <property type="entry name" value="Intracellular_Lectin-GPT"/>
</dbReference>
<proteinExistence type="predicted"/>
<accession>H3HBN5</accession>
<sequence>MALQRLLLLLVTALCHNSTLTRCVQELPADSSEKAKALEFVELYSAWQQQNVCKLFHTTEAKAATECSGANAHRPWKQAAWPLYCHEVFTMYNGTRHELDQLCGRTANTEAFWEGFVDYIGSATCKRYYDLVREAGKLKCGEKDKATECREMFQCDAEFVYYNFDGTTGLVLNGKAATTSCAPFSPTEYSEFAGADDDREAALEVVLTEQLEAIRLESRSTENHSMSARVAVETAMLGHRDVFAASEETLQCAVRLRLTASQPHQVSSVWYAQQLPVLQGFETRFTFQITDQSRRCFEVKDQNFGLHEYRSCAVHGGDGFAFVLHSHQDRTAALAAQGSNMGFTGLQNSLAIEFDTWYNDGGSGDDVFYDHIAIYSRGRSSNADAENARISAAAVHDLADGKVHVVKIRYYPELNYNYVPYFSATVNLSKFIKDVSEGRRVGTLLVFMDEGIKTDTPLLAIPINLAATLRLDSDEAFVGFTASTSSSWQKHDVLGWYYCTEPPCLDQYDTEMTFDFDYNEQSMLSTASYGNTLYPIFIYPDTVSWAKRQAYFAANQKVGLVS</sequence>
<dbReference type="VEuPathDB" id="FungiDB:KRP23_9368"/>
<dbReference type="eggNOG" id="ENOG502QS8X">
    <property type="taxonomic scope" value="Eukaryota"/>
</dbReference>
<dbReference type="HOGENOM" id="CLU_410781_0_0_1"/>
<dbReference type="PANTHER" id="PTHR12223">
    <property type="entry name" value="VESICULAR MANNOSE-BINDING LECTIN"/>
    <property type="match status" value="1"/>
</dbReference>
<dbReference type="OMA" id="SEVHTEY"/>
<dbReference type="VEuPathDB" id="FungiDB:KRP23_9369"/>
<keyword evidence="1" id="KW-0732">Signal</keyword>
<reference evidence="2" key="2">
    <citation type="submission" date="2015-06" db="UniProtKB">
        <authorList>
            <consortium name="EnsemblProtists"/>
        </authorList>
    </citation>
    <scope>IDENTIFICATION</scope>
    <source>
        <strain evidence="2">Pr102</strain>
    </source>
</reference>
<dbReference type="CDD" id="cd01951">
    <property type="entry name" value="lectin_L-type"/>
    <property type="match status" value="1"/>
</dbReference>
<dbReference type="InterPro" id="IPR013320">
    <property type="entry name" value="ConA-like_dom_sf"/>
</dbReference>
<dbReference type="InterPro" id="IPR056573">
    <property type="entry name" value="Lectin_L-type_dom"/>
</dbReference>
<evidence type="ECO:0000313" key="3">
    <source>
        <dbReference type="Proteomes" id="UP000005238"/>
    </source>
</evidence>
<dbReference type="EMBL" id="DS566012">
    <property type="status" value="NOT_ANNOTATED_CDS"/>
    <property type="molecule type" value="Genomic_DNA"/>
</dbReference>